<dbReference type="AlphaFoldDB" id="A0A0A9C4J3"/>
<reference evidence="1" key="1">
    <citation type="submission" date="2014-09" db="EMBL/GenBank/DDBJ databases">
        <authorList>
            <person name="Magalhaes I.L.F."/>
            <person name="Oliveira U."/>
            <person name="Santos F.R."/>
            <person name="Vidigal T.H.D.A."/>
            <person name="Brescovit A.D."/>
            <person name="Santos A.J."/>
        </authorList>
    </citation>
    <scope>NUCLEOTIDE SEQUENCE</scope>
    <source>
        <tissue evidence="1">Shoot tissue taken approximately 20 cm above the soil surface</tissue>
    </source>
</reference>
<reference evidence="1" key="2">
    <citation type="journal article" date="2015" name="Data Brief">
        <title>Shoot transcriptome of the giant reed, Arundo donax.</title>
        <authorList>
            <person name="Barrero R.A."/>
            <person name="Guerrero F.D."/>
            <person name="Moolhuijzen P."/>
            <person name="Goolsby J.A."/>
            <person name="Tidwell J."/>
            <person name="Bellgard S.E."/>
            <person name="Bellgard M.I."/>
        </authorList>
    </citation>
    <scope>NUCLEOTIDE SEQUENCE</scope>
    <source>
        <tissue evidence="1">Shoot tissue taken approximately 20 cm above the soil surface</tissue>
    </source>
</reference>
<organism evidence="1">
    <name type="scientific">Arundo donax</name>
    <name type="common">Giant reed</name>
    <name type="synonym">Donax arundinaceus</name>
    <dbReference type="NCBI Taxonomy" id="35708"/>
    <lineage>
        <taxon>Eukaryota</taxon>
        <taxon>Viridiplantae</taxon>
        <taxon>Streptophyta</taxon>
        <taxon>Embryophyta</taxon>
        <taxon>Tracheophyta</taxon>
        <taxon>Spermatophyta</taxon>
        <taxon>Magnoliopsida</taxon>
        <taxon>Liliopsida</taxon>
        <taxon>Poales</taxon>
        <taxon>Poaceae</taxon>
        <taxon>PACMAD clade</taxon>
        <taxon>Arundinoideae</taxon>
        <taxon>Arundineae</taxon>
        <taxon>Arundo</taxon>
    </lineage>
</organism>
<evidence type="ECO:0000313" key="1">
    <source>
        <dbReference type="EMBL" id="JAD69373.1"/>
    </source>
</evidence>
<accession>A0A0A9C4J3</accession>
<sequence>MCSYYCMFFHSKHVRIDRKNRAYFTHFYHPGSLERLS</sequence>
<dbReference type="EMBL" id="GBRH01228522">
    <property type="protein sequence ID" value="JAD69373.1"/>
    <property type="molecule type" value="Transcribed_RNA"/>
</dbReference>
<proteinExistence type="predicted"/>
<name>A0A0A9C4J3_ARUDO</name>
<protein>
    <submittedName>
        <fullName evidence="1">Uncharacterized protein</fullName>
    </submittedName>
</protein>